<dbReference type="Proteomes" id="UP001732700">
    <property type="component" value="Chromosome 2D"/>
</dbReference>
<protein>
    <submittedName>
        <fullName evidence="1">Uncharacterized protein</fullName>
    </submittedName>
</protein>
<organism evidence="1 2">
    <name type="scientific">Avena sativa</name>
    <name type="common">Oat</name>
    <dbReference type="NCBI Taxonomy" id="4498"/>
    <lineage>
        <taxon>Eukaryota</taxon>
        <taxon>Viridiplantae</taxon>
        <taxon>Streptophyta</taxon>
        <taxon>Embryophyta</taxon>
        <taxon>Tracheophyta</taxon>
        <taxon>Spermatophyta</taxon>
        <taxon>Magnoliopsida</taxon>
        <taxon>Liliopsida</taxon>
        <taxon>Poales</taxon>
        <taxon>Poaceae</taxon>
        <taxon>BOP clade</taxon>
        <taxon>Pooideae</taxon>
        <taxon>Poodae</taxon>
        <taxon>Poeae</taxon>
        <taxon>Poeae Chloroplast Group 1 (Aveneae type)</taxon>
        <taxon>Aveninae</taxon>
        <taxon>Avena</taxon>
    </lineage>
</organism>
<evidence type="ECO:0000313" key="2">
    <source>
        <dbReference type="Proteomes" id="UP001732700"/>
    </source>
</evidence>
<name>A0ACD5V409_AVESA</name>
<sequence length="495" mass="52647">MASAPMSSKKLRVLLIPFFATSHIGPFTDLAVRLTTASADAAVEATVAVTPANLPILHSLLERHNGHAAATAVKVATYPFPAVDGLPKGVENPGKAAPGDAWRIDVAALSETVMRPAQEALIRAQSPDAVITDMHFVWNAAIANELGVPCVKFSVVGAFPALAMSHLVFAGEAAGAATSSSVFVPGFPEPDIRIPRTELPEFLRRHNKVAAGGDSPAERFFSSTADGFGLVVNTFSDLEQPYSEMYLRNGHVRRAYFLGPLSLRPSPSPSPAGTDDAVAAISDDWLDSKPNRSVVYLCFGSLAPVSDAQLHELALGLEASGKAFIWVVRSDKWSPPDGWEERVGDRGKLVTDWAPQTAILGHPAMGAFVTHCGWNSVLETVAAGVPVLTWPMVFEQFITERLLTEVLRIGERLLPDGAAGVRSTRYEECAVIPAEAVARALTAFMQHGGPGDAARSRVMSLAAKARAAMAQGGSSHRDLLRLLNDLIEARGGGER</sequence>
<reference evidence="1" key="1">
    <citation type="submission" date="2021-05" db="EMBL/GenBank/DDBJ databases">
        <authorList>
            <person name="Scholz U."/>
            <person name="Mascher M."/>
            <person name="Fiebig A."/>
        </authorList>
    </citation>
    <scope>NUCLEOTIDE SEQUENCE [LARGE SCALE GENOMIC DNA]</scope>
</reference>
<evidence type="ECO:0000313" key="1">
    <source>
        <dbReference type="EnsemblPlants" id="AVESA.00010b.r2.2DG0361830.1.CDS.1"/>
    </source>
</evidence>
<accession>A0ACD5V409</accession>
<proteinExistence type="predicted"/>
<keyword evidence="2" id="KW-1185">Reference proteome</keyword>
<dbReference type="EnsemblPlants" id="AVESA.00010b.r2.2DG0361830.1">
    <property type="protein sequence ID" value="AVESA.00010b.r2.2DG0361830.1.CDS.1"/>
    <property type="gene ID" value="AVESA.00010b.r2.2DG0361830"/>
</dbReference>
<reference evidence="1" key="2">
    <citation type="submission" date="2025-09" db="UniProtKB">
        <authorList>
            <consortium name="EnsemblPlants"/>
        </authorList>
    </citation>
    <scope>IDENTIFICATION</scope>
</reference>